<evidence type="ECO:0000256" key="1">
    <source>
        <dbReference type="ARBA" id="ARBA00007577"/>
    </source>
</evidence>
<keyword evidence="6" id="KW-0472">Membrane</keyword>
<dbReference type="InterPro" id="IPR003593">
    <property type="entry name" value="AAA+_ATPase"/>
</dbReference>
<keyword evidence="5" id="KW-1133">Transmembrane helix</keyword>
<evidence type="ECO:0000256" key="5">
    <source>
        <dbReference type="ARBA" id="ARBA00022989"/>
    </source>
</evidence>
<dbReference type="Pfam" id="PF00664">
    <property type="entry name" value="ABC_membrane"/>
    <property type="match status" value="1"/>
</dbReference>
<dbReference type="Proteomes" id="UP000729402">
    <property type="component" value="Unassembled WGS sequence"/>
</dbReference>
<accession>A0A8J5RMA4</accession>
<comment type="similarity">
    <text evidence="1">Belongs to the ABC transporter superfamily. ABCB family. Multidrug resistance exporter (TC 3.A.1.201) subfamily.</text>
</comment>
<keyword evidence="7" id="KW-0325">Glycoprotein</keyword>
<dbReference type="PROSITE" id="PS50929">
    <property type="entry name" value="ABC_TM1F"/>
    <property type="match status" value="1"/>
</dbReference>
<sequence length="347" mass="37886">MANVRTVAAFSSEAKIARLFEANLRGPLRRCIWKGQITGSSYGVAQFLLYASYALGLWYATWLVKHGVSDFSKTIRVFMVLMVSANGAAETLTLEPDFIKGGRTMQAVFEAIDRRIEIEPDDMDTAPVPERPRGEVELKHVDFAYPSRPDMQVFSDLSIRACAGRTLALVGPSGCGKSSVLALVHRFYEPTFGRVLLDGWDVRKYNLRVLRRAMALVPQEPFLYGREGATEAEVVEAATTANAHKFISALPKGYATFIGESDVQLSGRQRQRIAIAHALVKQAPILLLDEATSALDAESERCVQEALDRAGSGAGRTTIVVAHRLATVRNADTIAVVHTPHTAASIA</sequence>
<evidence type="ECO:0000256" key="2">
    <source>
        <dbReference type="ARBA" id="ARBA00022448"/>
    </source>
</evidence>
<protein>
    <submittedName>
        <fullName evidence="10">Uncharacterized protein</fullName>
    </submittedName>
</protein>
<keyword evidence="4" id="KW-0677">Repeat</keyword>
<dbReference type="SMART" id="SM00382">
    <property type="entry name" value="AAA"/>
    <property type="match status" value="1"/>
</dbReference>
<evidence type="ECO:0000313" key="10">
    <source>
        <dbReference type="EMBL" id="KAG8048359.1"/>
    </source>
</evidence>
<dbReference type="GO" id="GO:0005524">
    <property type="term" value="F:ATP binding"/>
    <property type="evidence" value="ECO:0007669"/>
    <property type="project" value="InterPro"/>
</dbReference>
<proteinExistence type="inferred from homology"/>
<dbReference type="PROSITE" id="PS50893">
    <property type="entry name" value="ABC_TRANSPORTER_2"/>
    <property type="match status" value="1"/>
</dbReference>
<reference evidence="10" key="1">
    <citation type="journal article" date="2021" name="bioRxiv">
        <title>Whole Genome Assembly and Annotation of Northern Wild Rice, Zizania palustris L., Supports a Whole Genome Duplication in the Zizania Genus.</title>
        <authorList>
            <person name="Haas M."/>
            <person name="Kono T."/>
            <person name="Macchietto M."/>
            <person name="Millas R."/>
            <person name="McGilp L."/>
            <person name="Shao M."/>
            <person name="Duquette J."/>
            <person name="Hirsch C.N."/>
            <person name="Kimball J."/>
        </authorList>
    </citation>
    <scope>NUCLEOTIDE SEQUENCE</scope>
    <source>
        <tissue evidence="10">Fresh leaf tissue</tissue>
    </source>
</reference>
<evidence type="ECO:0000256" key="7">
    <source>
        <dbReference type="ARBA" id="ARBA00023180"/>
    </source>
</evidence>
<evidence type="ECO:0000313" key="11">
    <source>
        <dbReference type="Proteomes" id="UP000729402"/>
    </source>
</evidence>
<reference evidence="10" key="2">
    <citation type="submission" date="2021-02" db="EMBL/GenBank/DDBJ databases">
        <authorList>
            <person name="Kimball J.A."/>
            <person name="Haas M.W."/>
            <person name="Macchietto M."/>
            <person name="Kono T."/>
            <person name="Duquette J."/>
            <person name="Shao M."/>
        </authorList>
    </citation>
    <scope>NUCLEOTIDE SEQUENCE</scope>
    <source>
        <tissue evidence="10">Fresh leaf tissue</tissue>
    </source>
</reference>
<dbReference type="InterPro" id="IPR011527">
    <property type="entry name" value="ABC1_TM_dom"/>
</dbReference>
<gene>
    <name evidence="10" type="ORF">GUJ93_ZPchr0008g13860</name>
</gene>
<keyword evidence="3" id="KW-0812">Transmembrane</keyword>
<evidence type="ECO:0000256" key="4">
    <source>
        <dbReference type="ARBA" id="ARBA00022737"/>
    </source>
</evidence>
<evidence type="ECO:0000259" key="8">
    <source>
        <dbReference type="PROSITE" id="PS50893"/>
    </source>
</evidence>
<dbReference type="GO" id="GO:0016887">
    <property type="term" value="F:ATP hydrolysis activity"/>
    <property type="evidence" value="ECO:0007669"/>
    <property type="project" value="InterPro"/>
</dbReference>
<dbReference type="InterPro" id="IPR003439">
    <property type="entry name" value="ABC_transporter-like_ATP-bd"/>
</dbReference>
<feature type="domain" description="ABC transmembrane type-1" evidence="9">
    <location>
        <begin position="1"/>
        <end position="82"/>
    </location>
</feature>
<dbReference type="AlphaFoldDB" id="A0A8J5RMA4"/>
<dbReference type="EMBL" id="JAAALK010000290">
    <property type="protein sequence ID" value="KAG8048359.1"/>
    <property type="molecule type" value="Genomic_DNA"/>
</dbReference>
<dbReference type="Pfam" id="PF00005">
    <property type="entry name" value="ABC_tran"/>
    <property type="match status" value="1"/>
</dbReference>
<evidence type="ECO:0000259" key="9">
    <source>
        <dbReference type="PROSITE" id="PS50929"/>
    </source>
</evidence>
<dbReference type="OrthoDB" id="6500128at2759"/>
<keyword evidence="2" id="KW-0813">Transport</keyword>
<organism evidence="10 11">
    <name type="scientific">Zizania palustris</name>
    <name type="common">Northern wild rice</name>
    <dbReference type="NCBI Taxonomy" id="103762"/>
    <lineage>
        <taxon>Eukaryota</taxon>
        <taxon>Viridiplantae</taxon>
        <taxon>Streptophyta</taxon>
        <taxon>Embryophyta</taxon>
        <taxon>Tracheophyta</taxon>
        <taxon>Spermatophyta</taxon>
        <taxon>Magnoliopsida</taxon>
        <taxon>Liliopsida</taxon>
        <taxon>Poales</taxon>
        <taxon>Poaceae</taxon>
        <taxon>BOP clade</taxon>
        <taxon>Oryzoideae</taxon>
        <taxon>Oryzeae</taxon>
        <taxon>Zizaniinae</taxon>
        <taxon>Zizania</taxon>
    </lineage>
</organism>
<dbReference type="GO" id="GO:0016020">
    <property type="term" value="C:membrane"/>
    <property type="evidence" value="ECO:0007669"/>
    <property type="project" value="InterPro"/>
</dbReference>
<comment type="caution">
    <text evidence="10">The sequence shown here is derived from an EMBL/GenBank/DDBJ whole genome shotgun (WGS) entry which is preliminary data.</text>
</comment>
<keyword evidence="11" id="KW-1185">Reference proteome</keyword>
<feature type="domain" description="ABC transporter" evidence="8">
    <location>
        <begin position="136"/>
        <end position="346"/>
    </location>
</feature>
<dbReference type="PANTHER" id="PTHR45136">
    <property type="entry name" value="ABC TRANSPORTER DOMAIN-CONTAINING PROTEIN"/>
    <property type="match status" value="1"/>
</dbReference>
<dbReference type="GO" id="GO:0140359">
    <property type="term" value="F:ABC-type transporter activity"/>
    <property type="evidence" value="ECO:0007669"/>
    <property type="project" value="InterPro"/>
</dbReference>
<dbReference type="PANTHER" id="PTHR45136:SF2">
    <property type="entry name" value="ABC TRANSPORTER DOMAIN-CONTAINING PROTEIN"/>
    <property type="match status" value="1"/>
</dbReference>
<evidence type="ECO:0000256" key="3">
    <source>
        <dbReference type="ARBA" id="ARBA00022692"/>
    </source>
</evidence>
<name>A0A8J5RMA4_ZIZPA</name>
<evidence type="ECO:0000256" key="6">
    <source>
        <dbReference type="ARBA" id="ARBA00023136"/>
    </source>
</evidence>